<organism evidence="2 3">
    <name type="scientific">Trichosporon asahii var. asahii (strain ATCC 90039 / CBS 2479 / JCM 2466 / KCTC 7840 / NBRC 103889/ NCYC 2677 / UAMH 7654)</name>
    <name type="common">Yeast</name>
    <dbReference type="NCBI Taxonomy" id="1186058"/>
    <lineage>
        <taxon>Eukaryota</taxon>
        <taxon>Fungi</taxon>
        <taxon>Dikarya</taxon>
        <taxon>Basidiomycota</taxon>
        <taxon>Agaricomycotina</taxon>
        <taxon>Tremellomycetes</taxon>
        <taxon>Trichosporonales</taxon>
        <taxon>Trichosporonaceae</taxon>
        <taxon>Trichosporon</taxon>
    </lineage>
</organism>
<dbReference type="GO" id="GO:0034599">
    <property type="term" value="P:cellular response to oxidative stress"/>
    <property type="evidence" value="ECO:0007669"/>
    <property type="project" value="TreeGrafter"/>
</dbReference>
<dbReference type="OrthoDB" id="10023328at2759"/>
<dbReference type="InterPro" id="IPR036086">
    <property type="entry name" value="ParB/Sulfiredoxin_sf"/>
</dbReference>
<dbReference type="InterPro" id="IPR016692">
    <property type="entry name" value="Sulfiredoxin"/>
</dbReference>
<evidence type="ECO:0000313" key="3">
    <source>
        <dbReference type="Proteomes" id="UP000002748"/>
    </source>
</evidence>
<dbReference type="Proteomes" id="UP000002748">
    <property type="component" value="Unassembled WGS sequence"/>
</dbReference>
<dbReference type="VEuPathDB" id="FungiDB:A1Q1_04962"/>
<gene>
    <name evidence="2" type="ORF">A1Q1_04962</name>
</gene>
<dbReference type="GO" id="GO:0005737">
    <property type="term" value="C:cytoplasm"/>
    <property type="evidence" value="ECO:0007669"/>
    <property type="project" value="TreeGrafter"/>
</dbReference>
<dbReference type="EMBL" id="ALBS01000291">
    <property type="protein sequence ID" value="EJT46473.1"/>
    <property type="molecule type" value="Genomic_DNA"/>
</dbReference>
<dbReference type="InterPro" id="IPR036573">
    <property type="entry name" value="CBM_sf_5/12"/>
</dbReference>
<dbReference type="Pfam" id="PF11901">
    <property type="entry name" value="DM9"/>
    <property type="match status" value="1"/>
</dbReference>
<sequence length="506" mass="55445">MGDRQHAFQPPQGQPPTPAFWQAGNYYQPGNLVWWAGSVWKCEKPHTSGPFNPLNLWTPIGSSLMGAPGPPPSSSFAMAPVTSFVRREDPAQRAGLMQSETEASWQTVNLQDELLGKRIFRVAGVNALTYTPEQELDQLRKAAWVEYLHRNGENEPLWTEGCRGRAAIMAASGRDGSPLPLVRWQWVEVDGPIPVDAIPVGNEAAGQVLFAGRVYINGGIHLGKRKSQLHGSRELTPRVGEHLQNRISVSWGGAERTHQGFEVLCGDYTCIEWIRVGKGQAATFPNRLPVEGGRERDGRGILAARIEYGGGVHPGTNTTVSDRDSDSDSDMSTEEQQSTACVPDDLRAAAENKFEYGDKPESSIFARDDAPVHNVPMAVIRRPLPSELDEDKVLAFMEEMKVGLSRGGGGGWWRLVQFGGGGSVRPHPNLARPGSKGDSFTPIEVVKVQAPLKTDPNGQVHNFYFSMGGCHRFEATKRLGWPTIRARIIQVPPSNMRIYLGAGCPF</sequence>
<dbReference type="RefSeq" id="XP_014177244.1">
    <property type="nucleotide sequence ID" value="XM_014321769.1"/>
</dbReference>
<evidence type="ECO:0000313" key="2">
    <source>
        <dbReference type="EMBL" id="EJT46473.1"/>
    </source>
</evidence>
<dbReference type="GO" id="GO:0004553">
    <property type="term" value="F:hydrolase activity, hydrolyzing O-glycosyl compounds"/>
    <property type="evidence" value="ECO:0007669"/>
    <property type="project" value="InterPro"/>
</dbReference>
<proteinExistence type="predicted"/>
<dbReference type="SUPFAM" id="SSF51055">
    <property type="entry name" value="Carbohydrate binding domain"/>
    <property type="match status" value="1"/>
</dbReference>
<dbReference type="HOGENOM" id="CLU_538824_0_0_1"/>
<protein>
    <submittedName>
        <fullName evidence="2">Uncharacterized protein</fullName>
    </submittedName>
</protein>
<dbReference type="CDD" id="cd16395">
    <property type="entry name" value="Srx"/>
    <property type="match status" value="1"/>
</dbReference>
<dbReference type="SUPFAM" id="SSF110849">
    <property type="entry name" value="ParB/Sulfiredoxin"/>
    <property type="match status" value="1"/>
</dbReference>
<dbReference type="Gene3D" id="3.90.1530.10">
    <property type="entry name" value="Conserved hypothetical protein from pyrococcus furiosus pfu- 392566-001, ParB domain"/>
    <property type="match status" value="1"/>
</dbReference>
<dbReference type="GO" id="GO:0005576">
    <property type="term" value="C:extracellular region"/>
    <property type="evidence" value="ECO:0007669"/>
    <property type="project" value="InterPro"/>
</dbReference>
<evidence type="ECO:0000256" key="1">
    <source>
        <dbReference type="SAM" id="MobiDB-lite"/>
    </source>
</evidence>
<dbReference type="SMART" id="SM00696">
    <property type="entry name" value="DM9"/>
    <property type="match status" value="1"/>
</dbReference>
<feature type="region of interest" description="Disordered" evidence="1">
    <location>
        <begin position="310"/>
        <end position="340"/>
    </location>
</feature>
<dbReference type="PANTHER" id="PTHR21348">
    <property type="match status" value="1"/>
</dbReference>
<comment type="caution">
    <text evidence="2">The sequence shown here is derived from an EMBL/GenBank/DDBJ whole genome shotgun (WGS) entry which is preliminary data.</text>
</comment>
<dbReference type="KEGG" id="tasa:A1Q1_04962"/>
<dbReference type="Gene3D" id="2.10.10.20">
    <property type="entry name" value="Carbohydrate-binding module superfamily 5/12"/>
    <property type="match status" value="1"/>
</dbReference>
<name>J5QBD5_TRIAS</name>
<reference evidence="2 3" key="1">
    <citation type="journal article" date="2012" name="Eukaryot. Cell">
        <title>Draft genome sequence of CBS 2479, the standard type strain of Trichosporon asahii.</title>
        <authorList>
            <person name="Yang R.Y."/>
            <person name="Li H.T."/>
            <person name="Zhu H."/>
            <person name="Zhou G.P."/>
            <person name="Wang M."/>
            <person name="Wang L."/>
        </authorList>
    </citation>
    <scope>NUCLEOTIDE SEQUENCE [LARGE SCALE GENOMIC DNA]</scope>
    <source>
        <strain evidence="3">ATCC 90039 / CBS 2479 / JCM 2466 / KCTC 7840 / NCYC 2677 / UAMH 7654</strain>
    </source>
</reference>
<dbReference type="InterPro" id="IPR006616">
    <property type="entry name" value="DM9_repeat"/>
</dbReference>
<dbReference type="GO" id="GO:0030246">
    <property type="term" value="F:carbohydrate binding"/>
    <property type="evidence" value="ECO:0007669"/>
    <property type="project" value="InterPro"/>
</dbReference>
<dbReference type="GO" id="GO:0032542">
    <property type="term" value="F:sulfiredoxin activity"/>
    <property type="evidence" value="ECO:0007669"/>
    <property type="project" value="InterPro"/>
</dbReference>
<accession>J5QBD5</accession>
<dbReference type="AlphaFoldDB" id="J5QBD5"/>
<dbReference type="PANTHER" id="PTHR21348:SF2">
    <property type="entry name" value="SULFIREDOXIN-1"/>
    <property type="match status" value="1"/>
</dbReference>
<dbReference type="GO" id="GO:0005975">
    <property type="term" value="P:carbohydrate metabolic process"/>
    <property type="evidence" value="ECO:0007669"/>
    <property type="project" value="InterPro"/>
</dbReference>
<dbReference type="GeneID" id="25988474"/>